<evidence type="ECO:0000256" key="7">
    <source>
        <dbReference type="ARBA" id="ARBA00047942"/>
    </source>
</evidence>
<dbReference type="AlphaFoldDB" id="A0A1Z4GRU9"/>
<name>A0A1Z4GRU9_9CYAN</name>
<sequence length="839" mass="95796">MPRGQKKTETKNGNGAKLNFEQTLWAAADKLRGHMDAAEYKHVVLGLIFLKYISDAFSELYNVYSQQPHVDPEDRDEYIAENVFWVPKEARWSYLQANAKQPTIGKLLDDAMDAIEKENPSLKGILPKDYNKPALDKQLLGELIDLIAKIGLGDAQSRSKDILGGVYEYFLGQFANAEGKRGGQFYTPGCVVRLLVEMIEPYKGRIYDPCCGSAGMFVQSEKFVEAHGGKVGDISIYGQESNPTTWKLGKMNLALRGIEGNIGDRNADTFHNDLHKDLKADFILANPPFNMSDWGGQKLQEDARWKGYAAPPVGNANYAWVLHMIYHLAPNGIAGFVLANGSMSSNQSVEGDIRRMIVSADLVDCMVALPGQLFYNTQIPACLWFLAKNKKNGKFRNRTGETLFIDARKMGVLIDRVHRELTDEEIKRIAQTYHAWRGEKEAGEYEDIPGFCKSAKLDEIVSHGYVLTPGRYVGSEEVEDDDEAFEEKILHFTRKLEQVDGYDDFLQELKERIHNAQVRAALSVNRELVLLYWQIGREIIIRQQQQGWGAKVIDRLATDLRQAFPEMKGFSRTNLLYMRAFAEAYADEQIVQQLVGQIPWGHNIRILDVVKDPRERLWYVQKTLENGWSRNILLNQIESELYYRQGKATTNFESTLPKPQSELAQQLLKDPYNFDFLSLGKEAQERDLENALIEHIRNFLLELGVGFAFLGRQYHLEVCNQDFYIDLLFYHVRLRCYVVIELKIEEFKPEFSGKMSFYVSAVDDLLRHPDDKPTIGMILCKTKNKTIVEYALRHLNKPIGVSTYQLRDVLPEQLQGSLPTIEQLEAELEALSVDLEEEE</sequence>
<dbReference type="PRINTS" id="PR00507">
    <property type="entry name" value="N12N6MTFRASE"/>
</dbReference>
<dbReference type="EMBL" id="AP018177">
    <property type="protein sequence ID" value="BAY20235.1"/>
    <property type="molecule type" value="Genomic_DNA"/>
</dbReference>
<evidence type="ECO:0000256" key="4">
    <source>
        <dbReference type="ARBA" id="ARBA00022679"/>
    </source>
</evidence>
<dbReference type="PROSITE" id="PS00092">
    <property type="entry name" value="N6_MTASE"/>
    <property type="match status" value="1"/>
</dbReference>
<dbReference type="InterPro" id="IPR041527">
    <property type="entry name" value="YhcG_N"/>
</dbReference>
<dbReference type="GO" id="GO:0009007">
    <property type="term" value="F:site-specific DNA-methyltransferase (adenine-specific) activity"/>
    <property type="evidence" value="ECO:0007669"/>
    <property type="project" value="UniProtKB-EC"/>
</dbReference>
<evidence type="ECO:0000313" key="13">
    <source>
        <dbReference type="Proteomes" id="UP000218287"/>
    </source>
</evidence>
<dbReference type="InterPro" id="IPR022749">
    <property type="entry name" value="D12N6_MeTrfase_N"/>
</dbReference>
<dbReference type="InterPro" id="IPR038333">
    <property type="entry name" value="T1MK-like_N_sf"/>
</dbReference>
<organism evidence="12 13">
    <name type="scientific">Anabaenopsis circularis NIES-21</name>
    <dbReference type="NCBI Taxonomy" id="1085406"/>
    <lineage>
        <taxon>Bacteria</taxon>
        <taxon>Bacillati</taxon>
        <taxon>Cyanobacteriota</taxon>
        <taxon>Cyanophyceae</taxon>
        <taxon>Nostocales</taxon>
        <taxon>Nodulariaceae</taxon>
        <taxon>Anabaenopsis</taxon>
    </lineage>
</organism>
<evidence type="ECO:0000256" key="6">
    <source>
        <dbReference type="ARBA" id="ARBA00022747"/>
    </source>
</evidence>
<dbReference type="InterPro" id="IPR003356">
    <property type="entry name" value="DNA_methylase_A-5"/>
</dbReference>
<feature type="domain" description="YhcG N-terminal" evidence="11">
    <location>
        <begin position="508"/>
        <end position="644"/>
    </location>
</feature>
<dbReference type="PANTHER" id="PTHR42998">
    <property type="entry name" value="TYPE I RESTRICTION ENZYME HINDVIIP M PROTEIN-RELATED"/>
    <property type="match status" value="1"/>
</dbReference>
<evidence type="ECO:0000313" key="12">
    <source>
        <dbReference type="EMBL" id="BAY20235.1"/>
    </source>
</evidence>
<feature type="domain" description="N6 adenine-specific DNA methyltransferase N-terminal" evidence="10">
    <location>
        <begin position="21"/>
        <end position="147"/>
    </location>
</feature>
<dbReference type="EC" id="2.1.1.72" evidence="2"/>
<feature type="domain" description="DNA methylase adenine-specific" evidence="8">
    <location>
        <begin position="159"/>
        <end position="481"/>
    </location>
</feature>
<evidence type="ECO:0000256" key="2">
    <source>
        <dbReference type="ARBA" id="ARBA00011900"/>
    </source>
</evidence>
<dbReference type="Proteomes" id="UP000218287">
    <property type="component" value="Plasmid Plasmid3 dna"/>
</dbReference>
<evidence type="ECO:0000259" key="10">
    <source>
        <dbReference type="Pfam" id="PF12161"/>
    </source>
</evidence>
<evidence type="ECO:0000259" key="11">
    <source>
        <dbReference type="Pfam" id="PF17761"/>
    </source>
</evidence>
<keyword evidence="6" id="KW-0680">Restriction system</keyword>
<gene>
    <name evidence="12" type="primary">hsdM-1</name>
    <name evidence="12" type="ORF">NIES21_61050</name>
</gene>
<dbReference type="InterPro" id="IPR029063">
    <property type="entry name" value="SAM-dependent_MTases_sf"/>
</dbReference>
<dbReference type="PANTHER" id="PTHR42998:SF1">
    <property type="entry name" value="TYPE I RESTRICTION ENZYME HINDI METHYLASE SUBUNIT"/>
    <property type="match status" value="1"/>
</dbReference>
<evidence type="ECO:0000259" key="8">
    <source>
        <dbReference type="Pfam" id="PF02384"/>
    </source>
</evidence>
<reference evidence="12 13" key="1">
    <citation type="submission" date="2017-06" db="EMBL/GenBank/DDBJ databases">
        <title>Genome sequencing of cyanobaciteial culture collection at National Institute for Environmental Studies (NIES).</title>
        <authorList>
            <person name="Hirose Y."/>
            <person name="Shimura Y."/>
            <person name="Fujisawa T."/>
            <person name="Nakamura Y."/>
            <person name="Kawachi M."/>
        </authorList>
    </citation>
    <scope>NUCLEOTIDE SEQUENCE [LARGE SCALE GENOMIC DNA]</scope>
    <source>
        <strain evidence="12 13">NIES-21</strain>
        <plasmid evidence="13">Plasmid3 dna</plasmid>
    </source>
</reference>
<dbReference type="GO" id="GO:0032259">
    <property type="term" value="P:methylation"/>
    <property type="evidence" value="ECO:0007669"/>
    <property type="project" value="UniProtKB-KW"/>
</dbReference>
<keyword evidence="3 12" id="KW-0489">Methyltransferase</keyword>
<dbReference type="Pfam" id="PF06250">
    <property type="entry name" value="YhcG_C"/>
    <property type="match status" value="1"/>
</dbReference>
<dbReference type="REBASE" id="206812">
    <property type="entry name" value="M.Aci21ORF61050P"/>
</dbReference>
<feature type="domain" description="YhcG PDDEXK nuclease" evidence="9">
    <location>
        <begin position="665"/>
        <end position="819"/>
    </location>
</feature>
<dbReference type="GO" id="GO:0003677">
    <property type="term" value="F:DNA binding"/>
    <property type="evidence" value="ECO:0007669"/>
    <property type="project" value="InterPro"/>
</dbReference>
<dbReference type="GO" id="GO:0009307">
    <property type="term" value="P:DNA restriction-modification system"/>
    <property type="evidence" value="ECO:0007669"/>
    <property type="project" value="UniProtKB-KW"/>
</dbReference>
<dbReference type="InterPro" id="IPR002052">
    <property type="entry name" value="DNA_methylase_N6_adenine_CS"/>
</dbReference>
<comment type="similarity">
    <text evidence="1">Belongs to the N(4)/N(6)-methyltransferase family.</text>
</comment>
<evidence type="ECO:0000259" key="9">
    <source>
        <dbReference type="Pfam" id="PF06250"/>
    </source>
</evidence>
<dbReference type="Pfam" id="PF12161">
    <property type="entry name" value="HsdM_N"/>
    <property type="match status" value="1"/>
</dbReference>
<dbReference type="Pfam" id="PF02384">
    <property type="entry name" value="N6_Mtase"/>
    <property type="match status" value="1"/>
</dbReference>
<dbReference type="InterPro" id="IPR009362">
    <property type="entry name" value="YhcG_C"/>
</dbReference>
<dbReference type="InterPro" id="IPR011856">
    <property type="entry name" value="tRNA_endonuc-like_dom_sf"/>
</dbReference>
<dbReference type="Gene3D" id="1.20.1260.30">
    <property type="match status" value="1"/>
</dbReference>
<evidence type="ECO:0000256" key="5">
    <source>
        <dbReference type="ARBA" id="ARBA00022691"/>
    </source>
</evidence>
<dbReference type="InterPro" id="IPR052916">
    <property type="entry name" value="Type-I_RE_MTase_Subunit"/>
</dbReference>
<comment type="catalytic activity">
    <reaction evidence="7">
        <text>a 2'-deoxyadenosine in DNA + S-adenosyl-L-methionine = an N(6)-methyl-2'-deoxyadenosine in DNA + S-adenosyl-L-homocysteine + H(+)</text>
        <dbReference type="Rhea" id="RHEA:15197"/>
        <dbReference type="Rhea" id="RHEA-COMP:12418"/>
        <dbReference type="Rhea" id="RHEA-COMP:12419"/>
        <dbReference type="ChEBI" id="CHEBI:15378"/>
        <dbReference type="ChEBI" id="CHEBI:57856"/>
        <dbReference type="ChEBI" id="CHEBI:59789"/>
        <dbReference type="ChEBI" id="CHEBI:90615"/>
        <dbReference type="ChEBI" id="CHEBI:90616"/>
        <dbReference type="EC" id="2.1.1.72"/>
    </reaction>
</comment>
<dbReference type="GO" id="GO:0008170">
    <property type="term" value="F:N-methyltransferase activity"/>
    <property type="evidence" value="ECO:0007669"/>
    <property type="project" value="InterPro"/>
</dbReference>
<dbReference type="Pfam" id="PF17761">
    <property type="entry name" value="DUF1016_N"/>
    <property type="match status" value="1"/>
</dbReference>
<accession>A0A1Z4GRU9</accession>
<dbReference type="SUPFAM" id="SSF53335">
    <property type="entry name" value="S-adenosyl-L-methionine-dependent methyltransferases"/>
    <property type="match status" value="1"/>
</dbReference>
<geneLocation type="plasmid" evidence="13">
    <name>Plasmid3 dna</name>
</geneLocation>
<keyword evidence="13" id="KW-1185">Reference proteome</keyword>
<keyword evidence="12" id="KW-0614">Plasmid</keyword>
<evidence type="ECO:0000256" key="1">
    <source>
        <dbReference type="ARBA" id="ARBA00006594"/>
    </source>
</evidence>
<proteinExistence type="inferred from homology"/>
<protein>
    <recommendedName>
        <fullName evidence="2">site-specific DNA-methyltransferase (adenine-specific)</fullName>
        <ecNumber evidence="2">2.1.1.72</ecNumber>
    </recommendedName>
</protein>
<evidence type="ECO:0000256" key="3">
    <source>
        <dbReference type="ARBA" id="ARBA00022603"/>
    </source>
</evidence>
<keyword evidence="5" id="KW-0949">S-adenosyl-L-methionine</keyword>
<dbReference type="Gene3D" id="3.40.50.150">
    <property type="entry name" value="Vaccinia Virus protein VP39"/>
    <property type="match status" value="1"/>
</dbReference>
<dbReference type="Gene3D" id="3.40.1350.10">
    <property type="match status" value="1"/>
</dbReference>
<keyword evidence="4" id="KW-0808">Transferase</keyword>